<keyword evidence="6 7" id="KW-0472">Membrane</keyword>
<evidence type="ECO:0000256" key="1">
    <source>
        <dbReference type="ARBA" id="ARBA00004651"/>
    </source>
</evidence>
<dbReference type="STRING" id="39777.B7L28_08000"/>
<evidence type="ECO:0000313" key="9">
    <source>
        <dbReference type="EMBL" id="KXA65583.1"/>
    </source>
</evidence>
<dbReference type="Proteomes" id="UP000070226">
    <property type="component" value="Unassembled WGS sequence"/>
</dbReference>
<dbReference type="InterPro" id="IPR053385">
    <property type="entry name" value="ABC_transport_permease"/>
</dbReference>
<evidence type="ECO:0000256" key="7">
    <source>
        <dbReference type="RuleBase" id="RU363032"/>
    </source>
</evidence>
<feature type="transmembrane region" description="Helical" evidence="7">
    <location>
        <begin position="237"/>
        <end position="259"/>
    </location>
</feature>
<evidence type="ECO:0000256" key="6">
    <source>
        <dbReference type="ARBA" id="ARBA00023136"/>
    </source>
</evidence>
<dbReference type="PANTHER" id="PTHR43386:SF25">
    <property type="entry name" value="PEPTIDE ABC TRANSPORTER PERMEASE PROTEIN"/>
    <property type="match status" value="1"/>
</dbReference>
<dbReference type="EMBL" id="LRQT01000002">
    <property type="protein sequence ID" value="KXA65583.1"/>
    <property type="molecule type" value="Genomic_DNA"/>
</dbReference>
<keyword evidence="2 7" id="KW-0813">Transport</keyword>
<dbReference type="Pfam" id="PF00528">
    <property type="entry name" value="BPD_transp_1"/>
    <property type="match status" value="1"/>
</dbReference>
<sequence>MKEFIQKHKLFSFYTALMLVIVFIAIFAPWLAPGDAFSSDMSKALQAPSTQHWFGTDKLGRDVLSRIIYGTQLSLFMGVSIVVIMVSIGTVIGAVAGYFGGKVEMVLMRLADIMLSFPGVVLAIAIAGILGGSIVNTILALSVVGWAKYARLVRSMTLKVRGEEYVTAAVMMGASTWTILRRHIIPNILPLVVTTGALDIGAIMIEVAGLSFLGFGAQPPTPEWGLMLNEGRQYLQTSPWLMAFPGLSILIVVSIFNLWSDSLRDVVDPKNQG</sequence>
<evidence type="ECO:0000256" key="4">
    <source>
        <dbReference type="ARBA" id="ARBA00022692"/>
    </source>
</evidence>
<dbReference type="NCBIfam" id="NF045474">
    <property type="entry name" value="Opp2C"/>
    <property type="match status" value="1"/>
</dbReference>
<dbReference type="PANTHER" id="PTHR43386">
    <property type="entry name" value="OLIGOPEPTIDE TRANSPORT SYSTEM PERMEASE PROTEIN APPC"/>
    <property type="match status" value="1"/>
</dbReference>
<dbReference type="InterPro" id="IPR035906">
    <property type="entry name" value="MetI-like_sf"/>
</dbReference>
<dbReference type="PROSITE" id="PS50928">
    <property type="entry name" value="ABC_TM1"/>
    <property type="match status" value="1"/>
</dbReference>
<keyword evidence="3" id="KW-1003">Cell membrane</keyword>
<evidence type="ECO:0000256" key="2">
    <source>
        <dbReference type="ARBA" id="ARBA00022448"/>
    </source>
</evidence>
<evidence type="ECO:0000256" key="5">
    <source>
        <dbReference type="ARBA" id="ARBA00022989"/>
    </source>
</evidence>
<comment type="subcellular location">
    <subcellularLocation>
        <location evidence="1 7">Cell membrane</location>
        <topology evidence="1 7">Multi-pass membrane protein</topology>
    </subcellularLocation>
</comment>
<organism evidence="9">
    <name type="scientific">Veillonella atypica</name>
    <dbReference type="NCBI Taxonomy" id="39777"/>
    <lineage>
        <taxon>Bacteria</taxon>
        <taxon>Bacillati</taxon>
        <taxon>Bacillota</taxon>
        <taxon>Negativicutes</taxon>
        <taxon>Veillonellales</taxon>
        <taxon>Veillonellaceae</taxon>
        <taxon>Veillonella</taxon>
    </lineage>
</organism>
<protein>
    <submittedName>
        <fullName evidence="9">Putative D,D-dipeptide transport system permease protein DdpC</fullName>
    </submittedName>
</protein>
<dbReference type="InterPro" id="IPR050366">
    <property type="entry name" value="BP-dependent_transpt_permease"/>
</dbReference>
<feature type="transmembrane region" description="Helical" evidence="7">
    <location>
        <begin position="192"/>
        <end position="217"/>
    </location>
</feature>
<feature type="transmembrane region" description="Helical" evidence="7">
    <location>
        <begin position="12"/>
        <end position="32"/>
    </location>
</feature>
<feature type="domain" description="ABC transmembrane type-1" evidence="8">
    <location>
        <begin position="71"/>
        <end position="260"/>
    </location>
</feature>
<keyword evidence="4 7" id="KW-0812">Transmembrane</keyword>
<dbReference type="GeneID" id="57774855"/>
<dbReference type="GO" id="GO:0055085">
    <property type="term" value="P:transmembrane transport"/>
    <property type="evidence" value="ECO:0007669"/>
    <property type="project" value="InterPro"/>
</dbReference>
<feature type="transmembrane region" description="Helical" evidence="7">
    <location>
        <begin position="75"/>
        <end position="99"/>
    </location>
</feature>
<dbReference type="GO" id="GO:0005886">
    <property type="term" value="C:plasma membrane"/>
    <property type="evidence" value="ECO:0007669"/>
    <property type="project" value="UniProtKB-SubCell"/>
</dbReference>
<dbReference type="CDD" id="cd06261">
    <property type="entry name" value="TM_PBP2"/>
    <property type="match status" value="1"/>
</dbReference>
<dbReference type="Pfam" id="PF12911">
    <property type="entry name" value="OppC_N"/>
    <property type="match status" value="1"/>
</dbReference>
<reference evidence="9 10" key="1">
    <citation type="submission" date="2016-01" db="EMBL/GenBank/DDBJ databases">
        <authorList>
            <person name="Oliw E.H."/>
        </authorList>
    </citation>
    <scope>NUCLEOTIDE SEQUENCE [LARGE SCALE GENOMIC DNA]</scope>
    <source>
        <strain evidence="9 10">CMW7756B</strain>
    </source>
</reference>
<evidence type="ECO:0000259" key="8">
    <source>
        <dbReference type="PROSITE" id="PS50928"/>
    </source>
</evidence>
<dbReference type="SUPFAM" id="SSF161098">
    <property type="entry name" value="MetI-like"/>
    <property type="match status" value="1"/>
</dbReference>
<feature type="transmembrane region" description="Helical" evidence="7">
    <location>
        <begin position="120"/>
        <end position="144"/>
    </location>
</feature>
<keyword evidence="5 7" id="KW-1133">Transmembrane helix</keyword>
<evidence type="ECO:0000313" key="10">
    <source>
        <dbReference type="Proteomes" id="UP000070226"/>
    </source>
</evidence>
<proteinExistence type="inferred from homology"/>
<dbReference type="AlphaFoldDB" id="A0A133S7E8"/>
<gene>
    <name evidence="9" type="ORF">HMPREF3233_00065</name>
</gene>
<name>A0A133S7E8_9FIRM</name>
<dbReference type="RefSeq" id="WP_016476463.1">
    <property type="nucleotide sequence ID" value="NZ_CABKSO010000001.1"/>
</dbReference>
<comment type="similarity">
    <text evidence="7">Belongs to the binding-protein-dependent transport system permease family.</text>
</comment>
<evidence type="ECO:0000256" key="3">
    <source>
        <dbReference type="ARBA" id="ARBA00022475"/>
    </source>
</evidence>
<dbReference type="PATRIC" id="fig|39777.7.peg.65"/>
<accession>A0A133S7E8</accession>
<dbReference type="InterPro" id="IPR025966">
    <property type="entry name" value="OppC_N"/>
</dbReference>
<dbReference type="InterPro" id="IPR000515">
    <property type="entry name" value="MetI-like"/>
</dbReference>
<comment type="caution">
    <text evidence="9">The sequence shown here is derived from an EMBL/GenBank/DDBJ whole genome shotgun (WGS) entry which is preliminary data.</text>
</comment>
<dbReference type="Gene3D" id="1.10.3720.10">
    <property type="entry name" value="MetI-like"/>
    <property type="match status" value="1"/>
</dbReference>